<evidence type="ECO:0000313" key="6">
    <source>
        <dbReference type="Proteomes" id="UP000610966"/>
    </source>
</evidence>
<evidence type="ECO:0000256" key="3">
    <source>
        <dbReference type="ARBA" id="ARBA00022475"/>
    </source>
</evidence>
<gene>
    <name evidence="5" type="ORF">Mth01_05810</name>
</gene>
<dbReference type="EMBL" id="BOOG01000007">
    <property type="protein sequence ID" value="GIH68328.1"/>
    <property type="molecule type" value="Genomic_DNA"/>
</dbReference>
<dbReference type="InterPro" id="IPR009830">
    <property type="entry name" value="LppX/LprAFG"/>
</dbReference>
<dbReference type="CDD" id="cd16334">
    <property type="entry name" value="LppX-like"/>
    <property type="match status" value="1"/>
</dbReference>
<proteinExistence type="inferred from homology"/>
<dbReference type="PROSITE" id="PS51257">
    <property type="entry name" value="PROKAR_LIPOPROTEIN"/>
    <property type="match status" value="1"/>
</dbReference>
<keyword evidence="3" id="KW-1003">Cell membrane</keyword>
<dbReference type="Gene3D" id="2.50.20.20">
    <property type="match status" value="1"/>
</dbReference>
<accession>A0A8J3VXV4</accession>
<evidence type="ECO:0000256" key="1">
    <source>
        <dbReference type="ARBA" id="ARBA00004196"/>
    </source>
</evidence>
<evidence type="ECO:0000313" key="5">
    <source>
        <dbReference type="EMBL" id="GIH68328.1"/>
    </source>
</evidence>
<comment type="caution">
    <text evidence="5">The sequence shown here is derived from an EMBL/GenBank/DDBJ whole genome shotgun (WGS) entry which is preliminary data.</text>
</comment>
<keyword evidence="6" id="KW-1185">Reference proteome</keyword>
<evidence type="ECO:0000256" key="2">
    <source>
        <dbReference type="ARBA" id="ARBA00009194"/>
    </source>
</evidence>
<protein>
    <recommendedName>
        <fullName evidence="7">Lipoprotein LprG</fullName>
    </recommendedName>
</protein>
<name>A0A8J3VXV4_9ACTN</name>
<reference evidence="5" key="1">
    <citation type="submission" date="2021-01" db="EMBL/GenBank/DDBJ databases">
        <title>Whole genome shotgun sequence of Sphaerimonospora thailandensis NBRC 107569.</title>
        <authorList>
            <person name="Komaki H."/>
            <person name="Tamura T."/>
        </authorList>
    </citation>
    <scope>NUCLEOTIDE SEQUENCE</scope>
    <source>
        <strain evidence="5">NBRC 107569</strain>
    </source>
</reference>
<evidence type="ECO:0008006" key="7">
    <source>
        <dbReference type="Google" id="ProtNLM"/>
    </source>
</evidence>
<dbReference type="GO" id="GO:0030313">
    <property type="term" value="C:cell envelope"/>
    <property type="evidence" value="ECO:0007669"/>
    <property type="project" value="UniProtKB-SubCell"/>
</dbReference>
<dbReference type="SUPFAM" id="SSF89392">
    <property type="entry name" value="Prokaryotic lipoproteins and lipoprotein localization factors"/>
    <property type="match status" value="1"/>
</dbReference>
<dbReference type="Pfam" id="PF07161">
    <property type="entry name" value="LppX_LprAFG"/>
    <property type="match status" value="1"/>
</dbReference>
<keyword evidence="4" id="KW-0732">Signal</keyword>
<comment type="subcellular location">
    <subcellularLocation>
        <location evidence="1">Cell envelope</location>
    </subcellularLocation>
</comment>
<dbReference type="AlphaFoldDB" id="A0A8J3VXV4"/>
<feature type="signal peptide" evidence="4">
    <location>
        <begin position="1"/>
        <end position="27"/>
    </location>
</feature>
<keyword evidence="3" id="KW-0472">Membrane</keyword>
<sequence>MKVATIRVVTRILGLVVAALLLVTACASNGTAALPDGPGLLKKSAEAMKAVRTVAFVIETRDRPAVPVRHAEGTLTKEGDARGTLQVELVGLQEFEFVIAGDTVHFKGPTGGFQKMTRQQLAAIYDPSAVLTGVPELLSSANEARTEAAEKVGGADAYRVAATLPQQSLAKLVPGIAQGVNGTVWIDKATDRLLKIELPLNGGGVTVTLDDYDAPVTITPPAS</sequence>
<dbReference type="InterPro" id="IPR029046">
    <property type="entry name" value="LolA/LolB/LppX"/>
</dbReference>
<feature type="chain" id="PRO_5035156449" description="Lipoprotein LprG" evidence="4">
    <location>
        <begin position="28"/>
        <end position="223"/>
    </location>
</feature>
<evidence type="ECO:0000256" key="4">
    <source>
        <dbReference type="SAM" id="SignalP"/>
    </source>
</evidence>
<comment type="similarity">
    <text evidence="2">Belongs to the LppX/LprAFG lipoprotein family.</text>
</comment>
<organism evidence="5 6">
    <name type="scientific">Sphaerimonospora thailandensis</name>
    <dbReference type="NCBI Taxonomy" id="795644"/>
    <lineage>
        <taxon>Bacteria</taxon>
        <taxon>Bacillati</taxon>
        <taxon>Actinomycetota</taxon>
        <taxon>Actinomycetes</taxon>
        <taxon>Streptosporangiales</taxon>
        <taxon>Streptosporangiaceae</taxon>
        <taxon>Sphaerimonospora</taxon>
    </lineage>
</organism>
<dbReference type="Proteomes" id="UP000610966">
    <property type="component" value="Unassembled WGS sequence"/>
</dbReference>